<dbReference type="InterPro" id="IPR009057">
    <property type="entry name" value="Homeodomain-like_sf"/>
</dbReference>
<evidence type="ECO:0000313" key="3">
    <source>
        <dbReference type="Proteomes" id="UP000031668"/>
    </source>
</evidence>
<feature type="region of interest" description="Disordered" evidence="1">
    <location>
        <begin position="1"/>
        <end position="20"/>
    </location>
</feature>
<accession>A0A0C2MZ82</accession>
<dbReference type="AlphaFoldDB" id="A0A0C2MZ82"/>
<dbReference type="InterPro" id="IPR036388">
    <property type="entry name" value="WH-like_DNA-bd_sf"/>
</dbReference>
<dbReference type="OrthoDB" id="2423579at2759"/>
<keyword evidence="3" id="KW-1185">Reference proteome</keyword>
<evidence type="ECO:0000313" key="2">
    <source>
        <dbReference type="EMBL" id="KII66957.1"/>
    </source>
</evidence>
<sequence length="302" mass="34552">MGYNEGKSQRETGRTFGIPQSTTRSISKKFEQHGDIEAQRRCSQKLPGLTPEMTERIRSLIEDNNLYIINQRIQITGVDVNPYTMKIIRTITEMRNDPEVKKEGKLFAEWYKKDFPIKEYIGIYSYIDQDSNLTTIWAINGINFVKSEAVVGSVVDHTVYQKFLAKLKGLLGQEENSVRWDCAIEGMDNLIRRTSDACLNTDVTNLPKLIFSQVKKYKLSIYHSLGTTEQTFPAESSHGGHVNEDLLMKTKNLEINGIIKCPFTFSWHYNTVKLLFTNLEVQPKGTVCIGPAWSLTIRELEN</sequence>
<dbReference type="Gene3D" id="1.10.10.10">
    <property type="entry name" value="Winged helix-like DNA-binding domain superfamily/Winged helix DNA-binding domain"/>
    <property type="match status" value="1"/>
</dbReference>
<organism evidence="2 3">
    <name type="scientific">Thelohanellus kitauei</name>
    <name type="common">Myxosporean</name>
    <dbReference type="NCBI Taxonomy" id="669202"/>
    <lineage>
        <taxon>Eukaryota</taxon>
        <taxon>Metazoa</taxon>
        <taxon>Cnidaria</taxon>
        <taxon>Myxozoa</taxon>
        <taxon>Myxosporea</taxon>
        <taxon>Bivalvulida</taxon>
        <taxon>Platysporina</taxon>
        <taxon>Myxobolidae</taxon>
        <taxon>Thelohanellus</taxon>
    </lineage>
</organism>
<comment type="caution">
    <text evidence="2">The sequence shown here is derived from an EMBL/GenBank/DDBJ whole genome shotgun (WGS) entry which is preliminary data.</text>
</comment>
<name>A0A0C2MZ82_THEKT</name>
<reference evidence="2 3" key="1">
    <citation type="journal article" date="2014" name="Genome Biol. Evol.">
        <title>The genome of the myxosporean Thelohanellus kitauei shows adaptations to nutrient acquisition within its fish host.</title>
        <authorList>
            <person name="Yang Y."/>
            <person name="Xiong J."/>
            <person name="Zhou Z."/>
            <person name="Huo F."/>
            <person name="Miao W."/>
            <person name="Ran C."/>
            <person name="Liu Y."/>
            <person name="Zhang J."/>
            <person name="Feng J."/>
            <person name="Wang M."/>
            <person name="Wang M."/>
            <person name="Wang L."/>
            <person name="Yao B."/>
        </authorList>
    </citation>
    <scope>NUCLEOTIDE SEQUENCE [LARGE SCALE GENOMIC DNA]</scope>
    <source>
        <strain evidence="2">Wuqing</strain>
    </source>
</reference>
<dbReference type="SUPFAM" id="SSF46689">
    <property type="entry name" value="Homeodomain-like"/>
    <property type="match status" value="1"/>
</dbReference>
<evidence type="ECO:0000256" key="1">
    <source>
        <dbReference type="SAM" id="MobiDB-lite"/>
    </source>
</evidence>
<gene>
    <name evidence="2" type="ORF">RF11_09763</name>
</gene>
<proteinExistence type="predicted"/>
<dbReference type="Proteomes" id="UP000031668">
    <property type="component" value="Unassembled WGS sequence"/>
</dbReference>
<protein>
    <submittedName>
        <fullName evidence="2">Uncharacterized protein</fullName>
    </submittedName>
</protein>
<dbReference type="EMBL" id="JWZT01003372">
    <property type="protein sequence ID" value="KII66957.1"/>
    <property type="molecule type" value="Genomic_DNA"/>
</dbReference>